<evidence type="ECO:0000313" key="1">
    <source>
        <dbReference type="EMBL" id="MBD2700103.1"/>
    </source>
</evidence>
<comment type="caution">
    <text evidence="1">The sequence shown here is derived from an EMBL/GenBank/DDBJ whole genome shotgun (WGS) entry which is preliminary data.</text>
</comment>
<accession>A0A926XTL9</accession>
<proteinExistence type="predicted"/>
<dbReference type="AlphaFoldDB" id="A0A926XTL9"/>
<name>A0A926XTL9_9BACT</name>
<reference evidence="1" key="1">
    <citation type="submission" date="2020-09" db="EMBL/GenBank/DDBJ databases">
        <authorList>
            <person name="Kim M.K."/>
        </authorList>
    </citation>
    <scope>NUCLEOTIDE SEQUENCE</scope>
    <source>
        <strain evidence="1">BT702</strain>
    </source>
</reference>
<dbReference type="Proteomes" id="UP000598820">
    <property type="component" value="Unassembled WGS sequence"/>
</dbReference>
<evidence type="ECO:0000313" key="2">
    <source>
        <dbReference type="Proteomes" id="UP000598820"/>
    </source>
</evidence>
<protein>
    <submittedName>
        <fullName evidence="1">Uncharacterized protein</fullName>
    </submittedName>
</protein>
<keyword evidence="2" id="KW-1185">Reference proteome</keyword>
<dbReference type="EMBL" id="JACWZY010000003">
    <property type="protein sequence ID" value="MBD2700103.1"/>
    <property type="molecule type" value="Genomic_DNA"/>
</dbReference>
<dbReference type="RefSeq" id="WP_190885956.1">
    <property type="nucleotide sequence ID" value="NZ_JACWZY010000003.1"/>
</dbReference>
<sequence>MPFTIEKRYEKRRGCGYRQKGGLYFVSGAGSRPCGKLPIELTVCPCCGQGIQFSRGFTWVGAALIREATCKIGGCQSKGGCFPFNSSLIKRFGLMWVGEKFYKTPEYFNQEAALQGISKRLPFVPKDFTVGTDWVLLAHSKTPIYSEEHGMELKPGIFRAFCPERIEYVVTGNESEADLQAKADQGITLVDVYREEENPVHVQLNLSDN</sequence>
<organism evidence="1 2">
    <name type="scientific">Spirosoma profusum</name>
    <dbReference type="NCBI Taxonomy" id="2771354"/>
    <lineage>
        <taxon>Bacteria</taxon>
        <taxon>Pseudomonadati</taxon>
        <taxon>Bacteroidota</taxon>
        <taxon>Cytophagia</taxon>
        <taxon>Cytophagales</taxon>
        <taxon>Cytophagaceae</taxon>
        <taxon>Spirosoma</taxon>
    </lineage>
</organism>
<gene>
    <name evidence="1" type="ORF">IC229_05620</name>
</gene>